<dbReference type="InterPro" id="IPR000254">
    <property type="entry name" value="CBD"/>
</dbReference>
<keyword evidence="5 13" id="KW-0378">Hydrolase</keyword>
<feature type="signal peptide" evidence="14">
    <location>
        <begin position="1"/>
        <end position="17"/>
    </location>
</feature>
<name>A0A194WX05_MOLSC</name>
<dbReference type="PANTHER" id="PTHR34142">
    <property type="entry name" value="ENDO-BETA-1,4-GLUCANASE A"/>
    <property type="match status" value="1"/>
</dbReference>
<keyword evidence="9 13" id="KW-0326">Glycosidase</keyword>
<dbReference type="Pfam" id="PF00150">
    <property type="entry name" value="Cellulase"/>
    <property type="match status" value="1"/>
</dbReference>
<evidence type="ECO:0000256" key="7">
    <source>
        <dbReference type="ARBA" id="ARBA00023277"/>
    </source>
</evidence>
<evidence type="ECO:0000256" key="8">
    <source>
        <dbReference type="ARBA" id="ARBA00023283"/>
    </source>
</evidence>
<evidence type="ECO:0000313" key="17">
    <source>
        <dbReference type="Proteomes" id="UP000070700"/>
    </source>
</evidence>
<dbReference type="SUPFAM" id="SSF51445">
    <property type="entry name" value="(Trans)glycosidases"/>
    <property type="match status" value="1"/>
</dbReference>
<dbReference type="PROSITE" id="PS51164">
    <property type="entry name" value="CBM1_2"/>
    <property type="match status" value="1"/>
</dbReference>
<comment type="catalytic activity">
    <reaction evidence="1">
        <text>Endohydrolysis of (1-&gt;4)-beta-D-glucosidic linkages in cellulose, lichenin and cereal beta-D-glucans.</text>
        <dbReference type="EC" id="3.2.1.4"/>
    </reaction>
</comment>
<dbReference type="GeneID" id="28827503"/>
<evidence type="ECO:0000256" key="11">
    <source>
        <dbReference type="ARBA" id="ARBA00059691"/>
    </source>
</evidence>
<comment type="similarity">
    <text evidence="2 13">Belongs to the glycosyl hydrolase 5 (cellulase A) family.</text>
</comment>
<keyword evidence="10" id="KW-0624">Polysaccharide degradation</keyword>
<keyword evidence="8" id="KW-0873">Pyrrolidone carboxylic acid</keyword>
<dbReference type="InParanoid" id="A0A194WX05"/>
<evidence type="ECO:0000256" key="2">
    <source>
        <dbReference type="ARBA" id="ARBA00005641"/>
    </source>
</evidence>
<dbReference type="Proteomes" id="UP000070700">
    <property type="component" value="Unassembled WGS sequence"/>
</dbReference>
<accession>A0A194WX05</accession>
<evidence type="ECO:0000256" key="12">
    <source>
        <dbReference type="ARBA" id="ARBA00074271"/>
    </source>
</evidence>
<evidence type="ECO:0000256" key="10">
    <source>
        <dbReference type="ARBA" id="ARBA00023326"/>
    </source>
</evidence>
<dbReference type="InterPro" id="IPR017853">
    <property type="entry name" value="GH"/>
</dbReference>
<evidence type="ECO:0000256" key="5">
    <source>
        <dbReference type="ARBA" id="ARBA00022801"/>
    </source>
</evidence>
<keyword evidence="4 14" id="KW-0732">Signal</keyword>
<proteinExistence type="inferred from homology"/>
<comment type="function">
    <text evidence="11">Endoglucanase (EG) that cleaves the internal beta-1,4-glucosidic bonds in cellulose. The degradation of cellulose involves an interplay between different cellulolytic enzymes. Hydrolysis starts with EGs, which cut internal glycosidic linkages to reduce the polymerization degree of the substrate and creates new chain ends for exocellobiohydrolases (CBHs). The CBH release the disaccharide cellobiose from the non-reducing end of the cellulose polymer chain. Finally, beta-1,4-glucosidases hydrolyze the cellobiose and other short cello-oligosaccharides into glucose units.</text>
</comment>
<dbReference type="FunFam" id="3.20.20.80:FF:000124">
    <property type="entry name" value="Exported cellulase"/>
    <property type="match status" value="1"/>
</dbReference>
<evidence type="ECO:0000259" key="15">
    <source>
        <dbReference type="PROSITE" id="PS51164"/>
    </source>
</evidence>
<sequence length="415" mass="42737">MKTTSALSVLFAGTVSAQGAAYAQCGGTGWTGSTSCVSGYTCTFSNSYYSQCLPGTGSGGSSATTLATSTIKVVSSTSSGVASPTSSSSGKVQFAGVNIAGFDFGCGTDGTCVITGTNGPYPAIGGSYPDGPGQMSHFVKDDNLNLFRLPVGWQFLVNGVLGGTLNPANLAQYNTLVQACLSTGAYCIIDIHNYARWDGGIIGQGGPTNDQFANLWSQLATYYASESKILFGVMNEPHDLTITTWATSVQAAVTAIRQAGATSQMILLPGTQYTSAGAFINDGSAAALVGVTNPDGSTTNLIFDVHKYLDSDNSGSGADCVTNNIADAFQPLADWLNSVGRQALLSETGGPNTSNCATYLCQEIAFLNANSNVYLGYVGWAAGSFSATTYALTETPTESNGVWTDQSLVKACIAR</sequence>
<dbReference type="KEGG" id="psco:LY89DRAFT_709683"/>
<dbReference type="GO" id="GO:0005576">
    <property type="term" value="C:extracellular region"/>
    <property type="evidence" value="ECO:0007669"/>
    <property type="project" value="InterPro"/>
</dbReference>
<dbReference type="STRING" id="149040.A0A194WX05"/>
<protein>
    <recommendedName>
        <fullName evidence="12">Endoglucanase EG-II</fullName>
        <ecNumber evidence="3">3.2.1.4</ecNumber>
    </recommendedName>
</protein>
<dbReference type="AlphaFoldDB" id="A0A194WX05"/>
<reference evidence="16 17" key="1">
    <citation type="submission" date="2015-10" db="EMBL/GenBank/DDBJ databases">
        <title>Full genome of DAOMC 229536 Phialocephala scopiformis, a fungal endophyte of spruce producing the potent anti-insectan compound rugulosin.</title>
        <authorList>
            <consortium name="DOE Joint Genome Institute"/>
            <person name="Walker A.K."/>
            <person name="Frasz S.L."/>
            <person name="Seifert K.A."/>
            <person name="Miller J.D."/>
            <person name="Mondo S.J."/>
            <person name="Labutti K."/>
            <person name="Lipzen A."/>
            <person name="Dockter R."/>
            <person name="Kennedy M."/>
            <person name="Grigoriev I.V."/>
            <person name="Spatafora J.W."/>
        </authorList>
    </citation>
    <scope>NUCLEOTIDE SEQUENCE [LARGE SCALE GENOMIC DNA]</scope>
    <source>
        <strain evidence="16 17">CBS 120377</strain>
    </source>
</reference>
<evidence type="ECO:0000256" key="4">
    <source>
        <dbReference type="ARBA" id="ARBA00022729"/>
    </source>
</evidence>
<dbReference type="OrthoDB" id="5823761at2759"/>
<dbReference type="Gene3D" id="3.20.20.80">
    <property type="entry name" value="Glycosidases"/>
    <property type="match status" value="1"/>
</dbReference>
<dbReference type="PROSITE" id="PS00562">
    <property type="entry name" value="CBM1_1"/>
    <property type="match status" value="1"/>
</dbReference>
<keyword evidence="7" id="KW-0119">Carbohydrate metabolism</keyword>
<evidence type="ECO:0000256" key="1">
    <source>
        <dbReference type="ARBA" id="ARBA00000966"/>
    </source>
</evidence>
<organism evidence="16 17">
    <name type="scientific">Mollisia scopiformis</name>
    <name type="common">Conifer needle endophyte fungus</name>
    <name type="synonym">Phialocephala scopiformis</name>
    <dbReference type="NCBI Taxonomy" id="149040"/>
    <lineage>
        <taxon>Eukaryota</taxon>
        <taxon>Fungi</taxon>
        <taxon>Dikarya</taxon>
        <taxon>Ascomycota</taxon>
        <taxon>Pezizomycotina</taxon>
        <taxon>Leotiomycetes</taxon>
        <taxon>Helotiales</taxon>
        <taxon>Mollisiaceae</taxon>
        <taxon>Mollisia</taxon>
    </lineage>
</organism>
<feature type="chain" id="PRO_5008267545" description="Endoglucanase EG-II" evidence="14">
    <location>
        <begin position="18"/>
        <end position="415"/>
    </location>
</feature>
<keyword evidence="6" id="KW-0136">Cellulose degradation</keyword>
<dbReference type="EC" id="3.2.1.4" evidence="3"/>
<feature type="domain" description="CBM1" evidence="15">
    <location>
        <begin position="17"/>
        <end position="53"/>
    </location>
</feature>
<dbReference type="GO" id="GO:0030245">
    <property type="term" value="P:cellulose catabolic process"/>
    <property type="evidence" value="ECO:0007669"/>
    <property type="project" value="UniProtKB-KW"/>
</dbReference>
<dbReference type="SMART" id="SM00236">
    <property type="entry name" value="fCBD"/>
    <property type="match status" value="1"/>
</dbReference>
<evidence type="ECO:0000313" key="16">
    <source>
        <dbReference type="EMBL" id="KUJ12513.1"/>
    </source>
</evidence>
<evidence type="ECO:0000256" key="6">
    <source>
        <dbReference type="ARBA" id="ARBA00023001"/>
    </source>
</evidence>
<dbReference type="RefSeq" id="XP_018066868.1">
    <property type="nucleotide sequence ID" value="XM_018217777.1"/>
</dbReference>
<dbReference type="SUPFAM" id="SSF57180">
    <property type="entry name" value="Cellulose-binding domain"/>
    <property type="match status" value="1"/>
</dbReference>
<dbReference type="InterPro" id="IPR001547">
    <property type="entry name" value="Glyco_hydro_5"/>
</dbReference>
<evidence type="ECO:0000256" key="14">
    <source>
        <dbReference type="SAM" id="SignalP"/>
    </source>
</evidence>
<dbReference type="GO" id="GO:0030248">
    <property type="term" value="F:cellulose binding"/>
    <property type="evidence" value="ECO:0007669"/>
    <property type="project" value="InterPro"/>
</dbReference>
<evidence type="ECO:0000256" key="13">
    <source>
        <dbReference type="RuleBase" id="RU361153"/>
    </source>
</evidence>
<evidence type="ECO:0000256" key="9">
    <source>
        <dbReference type="ARBA" id="ARBA00023295"/>
    </source>
</evidence>
<keyword evidence="17" id="KW-1185">Reference proteome</keyword>
<evidence type="ECO:0000256" key="3">
    <source>
        <dbReference type="ARBA" id="ARBA00012601"/>
    </source>
</evidence>
<dbReference type="InterPro" id="IPR035971">
    <property type="entry name" value="CBD_sf"/>
</dbReference>
<dbReference type="PANTHER" id="PTHR34142:SF5">
    <property type="entry name" value="CBM1 DOMAIN-CONTAINING PROTEIN"/>
    <property type="match status" value="1"/>
</dbReference>
<dbReference type="InterPro" id="IPR018087">
    <property type="entry name" value="Glyco_hydro_5_CS"/>
</dbReference>
<dbReference type="Pfam" id="PF00734">
    <property type="entry name" value="CBM_1"/>
    <property type="match status" value="1"/>
</dbReference>
<dbReference type="PROSITE" id="PS00659">
    <property type="entry name" value="GLYCOSYL_HYDROL_F5"/>
    <property type="match status" value="1"/>
</dbReference>
<gene>
    <name evidence="16" type="ORF">LY89DRAFT_709683</name>
</gene>
<dbReference type="EMBL" id="KQ947424">
    <property type="protein sequence ID" value="KUJ12513.1"/>
    <property type="molecule type" value="Genomic_DNA"/>
</dbReference>
<dbReference type="GO" id="GO:0008810">
    <property type="term" value="F:cellulase activity"/>
    <property type="evidence" value="ECO:0007669"/>
    <property type="project" value="UniProtKB-EC"/>
</dbReference>